<dbReference type="AlphaFoldDB" id="A0A095UNU8"/>
<dbReference type="PANTHER" id="PTHR43773:SF1">
    <property type="entry name" value="MAGNESIUM TRANSPORTER MGTE"/>
    <property type="match status" value="1"/>
</dbReference>
<dbReference type="PROSITE" id="PS50042">
    <property type="entry name" value="CNMP_BINDING_3"/>
    <property type="match status" value="1"/>
</dbReference>
<evidence type="ECO:0000313" key="5">
    <source>
        <dbReference type="Proteomes" id="UP000029444"/>
    </source>
</evidence>
<dbReference type="Pfam" id="PF10335">
    <property type="entry name" value="DUF294_C"/>
    <property type="match status" value="1"/>
</dbReference>
<dbReference type="CDD" id="cd05401">
    <property type="entry name" value="NT_GlnE_GlnD_like"/>
    <property type="match status" value="1"/>
</dbReference>
<dbReference type="InterPro" id="IPR018821">
    <property type="entry name" value="DUF294_put_nucleoTrafse_sb-bd"/>
</dbReference>
<dbReference type="InterPro" id="IPR014710">
    <property type="entry name" value="RmlC-like_jellyroll"/>
</dbReference>
<dbReference type="Pfam" id="PF03445">
    <property type="entry name" value="DUF294"/>
    <property type="match status" value="1"/>
</dbReference>
<dbReference type="GO" id="GO:0016020">
    <property type="term" value="C:membrane"/>
    <property type="evidence" value="ECO:0007669"/>
    <property type="project" value="InterPro"/>
</dbReference>
<dbReference type="SUPFAM" id="SSF54631">
    <property type="entry name" value="CBS-domain pair"/>
    <property type="match status" value="1"/>
</dbReference>
<dbReference type="Pfam" id="PF00027">
    <property type="entry name" value="cNMP_binding"/>
    <property type="match status" value="1"/>
</dbReference>
<dbReference type="eggNOG" id="COG2905">
    <property type="taxonomic scope" value="Bacteria"/>
</dbReference>
<dbReference type="OrthoDB" id="9808528at2"/>
<dbReference type="PANTHER" id="PTHR43773">
    <property type="entry name" value="MAGNESIUM TRANSPORTER MGTE"/>
    <property type="match status" value="1"/>
</dbReference>
<dbReference type="GO" id="GO:0015095">
    <property type="term" value="F:magnesium ion transmembrane transporter activity"/>
    <property type="evidence" value="ECO:0007669"/>
    <property type="project" value="InterPro"/>
</dbReference>
<evidence type="ECO:0000256" key="1">
    <source>
        <dbReference type="PROSITE-ProRule" id="PRU00703"/>
    </source>
</evidence>
<organism evidence="4 5">
    <name type="scientific">Alcanivorax nanhaiticus</name>
    <dbReference type="NCBI Taxonomy" id="1177154"/>
    <lineage>
        <taxon>Bacteria</taxon>
        <taxon>Pseudomonadati</taxon>
        <taxon>Pseudomonadota</taxon>
        <taxon>Gammaproteobacteria</taxon>
        <taxon>Oceanospirillales</taxon>
        <taxon>Alcanivoracaceae</taxon>
        <taxon>Alcanivorax</taxon>
    </lineage>
</organism>
<dbReference type="EMBL" id="ARXV01000010">
    <property type="protein sequence ID" value="KGD64175.1"/>
    <property type="molecule type" value="Genomic_DNA"/>
</dbReference>
<dbReference type="InterPro" id="IPR046342">
    <property type="entry name" value="CBS_dom_sf"/>
</dbReference>
<dbReference type="PROSITE" id="PS51371">
    <property type="entry name" value="CBS"/>
    <property type="match status" value="1"/>
</dbReference>
<dbReference type="Proteomes" id="UP000029444">
    <property type="component" value="Unassembled WGS sequence"/>
</dbReference>
<dbReference type="SMART" id="SM00100">
    <property type="entry name" value="cNMP"/>
    <property type="match status" value="1"/>
</dbReference>
<dbReference type="PATRIC" id="fig|1177154.3.peg.2513"/>
<dbReference type="RefSeq" id="WP_035233428.1">
    <property type="nucleotide sequence ID" value="NZ_ARXV01000010.1"/>
</dbReference>
<dbReference type="CDD" id="cd00038">
    <property type="entry name" value="CAP_ED"/>
    <property type="match status" value="1"/>
</dbReference>
<dbReference type="Pfam" id="PF00571">
    <property type="entry name" value="CBS"/>
    <property type="match status" value="1"/>
</dbReference>
<accession>A0A095UNU8</accession>
<dbReference type="InterPro" id="IPR018490">
    <property type="entry name" value="cNMP-bd_dom_sf"/>
</dbReference>
<feature type="domain" description="CBS" evidence="3">
    <location>
        <begin position="217"/>
        <end position="272"/>
    </location>
</feature>
<name>A0A095UNU8_9GAMM</name>
<gene>
    <name evidence="4" type="ORF">Y5S_02477</name>
</gene>
<dbReference type="Gene3D" id="3.10.580.10">
    <property type="entry name" value="CBS-domain"/>
    <property type="match status" value="1"/>
</dbReference>
<dbReference type="InterPro" id="IPR000595">
    <property type="entry name" value="cNMP-bd_dom"/>
</dbReference>
<dbReference type="Gene3D" id="2.60.120.10">
    <property type="entry name" value="Jelly Rolls"/>
    <property type="match status" value="1"/>
</dbReference>
<feature type="domain" description="Cyclic nucleotide-binding" evidence="2">
    <location>
        <begin position="10"/>
        <end position="89"/>
    </location>
</feature>
<protein>
    <recommendedName>
        <fullName evidence="6">Cyclic nucleotide-binding protein</fullName>
    </recommendedName>
</protein>
<dbReference type="GO" id="GO:0008773">
    <property type="term" value="F:[protein-PII] uridylyltransferase activity"/>
    <property type="evidence" value="ECO:0007669"/>
    <property type="project" value="InterPro"/>
</dbReference>
<sequence>MIEQELNHYPFTLLSEASRHRLNQGMDLAYFEKGDIILDAASASDYVYVVHKGSVAELDVKAPSGRSQVGVYAAGDLFGAISVLNGKSRYRFRCEEQTLCHLIPAKLFLALCDEDEEFGRFFRQTLAEKSQRLAEGREGGVTLAGFMLARVEQCMREPMIMPAAASLRDAVETLKRHGVDSVLIELETQFAIITKTDLLTALVMENRSADDPLSEIAETNLVTALPEDYLFTALTLMTRHKVARVVVMAHGQAVGVVELTDVLSFFSSRSYVVGLEIEKAEDLPALRLASERLPELVQALMAQGVKMRFAMDLLAALNGRIMAKAFEMVIPADQHSACLIVMGSEGRGEQILKTDQDNGLILGDHQDWPRCQQDANQFTQTLLSLGYPPCPGKVMVSNPEWVGTQSQWRERIYDWAGDAGGEGMIRITTLVDAHCVAGSSHLLDEIRQILFNRCSDDEMFLRHFARPVLQFATPLNLFGSLKKPQHGIDIKKGALFPLIHGVRAMALQNRIEETSTLARLDKLVAAGVMEAGFAEDLGEAMELFSELRLNHQLENLHGDEMNIPSNHIVVQKLSSLERDLLRDALHLVSDFKQRLSRRFHLEY</sequence>
<proteinExistence type="predicted"/>
<dbReference type="SUPFAM" id="SSF51206">
    <property type="entry name" value="cAMP-binding domain-like"/>
    <property type="match status" value="1"/>
</dbReference>
<keyword evidence="5" id="KW-1185">Reference proteome</keyword>
<evidence type="ECO:0000313" key="4">
    <source>
        <dbReference type="EMBL" id="KGD64175.1"/>
    </source>
</evidence>
<comment type="caution">
    <text evidence="4">The sequence shown here is derived from an EMBL/GenBank/DDBJ whole genome shotgun (WGS) entry which is preliminary data.</text>
</comment>
<evidence type="ECO:0000259" key="3">
    <source>
        <dbReference type="PROSITE" id="PS51371"/>
    </source>
</evidence>
<dbReference type="SMART" id="SM00116">
    <property type="entry name" value="CBS"/>
    <property type="match status" value="2"/>
</dbReference>
<dbReference type="STRING" id="1177154.Y5S_02477"/>
<evidence type="ECO:0000259" key="2">
    <source>
        <dbReference type="PROSITE" id="PS50042"/>
    </source>
</evidence>
<dbReference type="InterPro" id="IPR000644">
    <property type="entry name" value="CBS_dom"/>
</dbReference>
<evidence type="ECO:0008006" key="6">
    <source>
        <dbReference type="Google" id="ProtNLM"/>
    </source>
</evidence>
<dbReference type="InterPro" id="IPR006669">
    <property type="entry name" value="MgtE_transporter"/>
</dbReference>
<reference evidence="4 5" key="1">
    <citation type="submission" date="2012-09" db="EMBL/GenBank/DDBJ databases">
        <title>Genome Sequence of alkane-degrading Bacterium Alcanivorax sp. 19-m-6.</title>
        <authorList>
            <person name="Lai Q."/>
            <person name="Shao Z."/>
        </authorList>
    </citation>
    <scope>NUCLEOTIDE SEQUENCE [LARGE SCALE GENOMIC DNA]</scope>
    <source>
        <strain evidence="4 5">19-m-6</strain>
    </source>
</reference>
<keyword evidence="1" id="KW-0129">CBS domain</keyword>
<dbReference type="InterPro" id="IPR005105">
    <property type="entry name" value="GlnD_Uridyltrans_N"/>
</dbReference>